<dbReference type="FunFam" id="2.80.10.50:FF:000015">
    <property type="entry name" value="Fascin"/>
    <property type="match status" value="1"/>
</dbReference>
<feature type="domain" description="Fascin-like" evidence="7">
    <location>
        <begin position="398"/>
        <end position="492"/>
    </location>
</feature>
<keyword evidence="9" id="KW-1185">Reference proteome</keyword>
<evidence type="ECO:0000256" key="1">
    <source>
        <dbReference type="ARBA" id="ARBA00004245"/>
    </source>
</evidence>
<dbReference type="eggNOG" id="ENOG502QPRX">
    <property type="taxonomic scope" value="Eukaryota"/>
</dbReference>
<dbReference type="GO" id="GO:0007163">
    <property type="term" value="P:establishment or maintenance of cell polarity"/>
    <property type="evidence" value="ECO:0007669"/>
    <property type="project" value="TreeGrafter"/>
</dbReference>
<dbReference type="GO" id="GO:0051017">
    <property type="term" value="P:actin filament bundle assembly"/>
    <property type="evidence" value="ECO:0007669"/>
    <property type="project" value="TreeGrafter"/>
</dbReference>
<evidence type="ECO:0000256" key="6">
    <source>
        <dbReference type="PIRNR" id="PIRNR005682"/>
    </source>
</evidence>
<evidence type="ECO:0000256" key="3">
    <source>
        <dbReference type="ARBA" id="ARBA00022490"/>
    </source>
</evidence>
<protein>
    <recommendedName>
        <fullName evidence="6">Fascin</fullName>
    </recommendedName>
</protein>
<dbReference type="FunFam" id="2.80.10.50:FF:000008">
    <property type="entry name" value="Fascin"/>
    <property type="match status" value="1"/>
</dbReference>
<dbReference type="EMBL" id="GL832989">
    <property type="protein sequence ID" value="EGD79844.1"/>
    <property type="molecule type" value="Genomic_DNA"/>
</dbReference>
<dbReference type="InterPro" id="IPR024703">
    <property type="entry name" value="Fascin_metazoans"/>
</dbReference>
<comment type="similarity">
    <text evidence="2 6">Belongs to the fascin family.</text>
</comment>
<dbReference type="InterPro" id="IPR022768">
    <property type="entry name" value="Fascin-like_dom"/>
</dbReference>
<evidence type="ECO:0000313" key="8">
    <source>
        <dbReference type="EMBL" id="EGD79844.1"/>
    </source>
</evidence>
<evidence type="ECO:0000256" key="4">
    <source>
        <dbReference type="ARBA" id="ARBA00023203"/>
    </source>
</evidence>
<dbReference type="SUPFAM" id="SSF50405">
    <property type="entry name" value="Actin-crosslinking proteins"/>
    <property type="match status" value="4"/>
</dbReference>
<dbReference type="PIRSF" id="PIRSF005682">
    <property type="entry name" value="Fascin"/>
    <property type="match status" value="1"/>
</dbReference>
<dbReference type="GO" id="GO:0005737">
    <property type="term" value="C:cytoplasm"/>
    <property type="evidence" value="ECO:0007669"/>
    <property type="project" value="TreeGrafter"/>
</dbReference>
<gene>
    <name evidence="8" type="ORF">PTSG_10129</name>
</gene>
<accession>F2UQD9</accession>
<sequence>MSSPNALEWTLGLKNRATGKYLTQEAFGNAVNVNGGSLRQKQTWTLISAEDGSVHLRSYLGKYLYGDNDGNVKCDAESPSADTQWTIQPQPDGTWALISAKNYYFHGTGTNISAFLEAKEGVAAPGDGLWVVHLAMHPQINLYNSMRKRYVHLSGDELHCDEDIPWGDDALLNLIFFDDHPDGRYGIQSCNGKFLENSGRLVDQPNANCQFLLGFHDNQVSFLDSDGKFLSCVGGSGVLKTNKQKVTKDELFVIQDSQPQFIITDNRGKFVSVRNGFEVKADQREVTDFERFQMEITSEGNVFLRSNKLKYWTVRPDGTIGAESDSPNADCTFTVDYSAGNRVRFIAQNGNPVYVKPSGALMANAGGDPETTLFTLTIINRPTLLLRGQYGFVALKGASGRVECNRATGNLFVLENKDGFYHLKTQDGKYWGVDVDGVTANSSAPTDFVFEFVRPTHALIKHVESGKYLQGQQNGGFKAEGTSAGVNTLWEY</sequence>
<evidence type="ECO:0000313" key="9">
    <source>
        <dbReference type="Proteomes" id="UP000007799"/>
    </source>
</evidence>
<dbReference type="CDD" id="cd23335">
    <property type="entry name" value="beta-trefoil_FSCN_rpt2"/>
    <property type="match status" value="1"/>
</dbReference>
<feature type="domain" description="Fascin-like" evidence="7">
    <location>
        <begin position="268"/>
        <end position="376"/>
    </location>
</feature>
<dbReference type="GeneID" id="16068995"/>
<dbReference type="AlphaFoldDB" id="F2UQD9"/>
<evidence type="ECO:0000256" key="2">
    <source>
        <dbReference type="ARBA" id="ARBA00007415"/>
    </source>
</evidence>
<organism evidence="9">
    <name type="scientific">Salpingoeca rosetta (strain ATCC 50818 / BSB-021)</name>
    <dbReference type="NCBI Taxonomy" id="946362"/>
    <lineage>
        <taxon>Eukaryota</taxon>
        <taxon>Choanoflagellata</taxon>
        <taxon>Craspedida</taxon>
        <taxon>Salpingoecidae</taxon>
        <taxon>Salpingoeca</taxon>
    </lineage>
</organism>
<evidence type="ECO:0000259" key="7">
    <source>
        <dbReference type="Pfam" id="PF06268"/>
    </source>
</evidence>
<dbReference type="PANTHER" id="PTHR10551:SF9">
    <property type="entry name" value="FASCIN-2"/>
    <property type="match status" value="1"/>
</dbReference>
<dbReference type="InterPro" id="IPR008999">
    <property type="entry name" value="Actin-crosslinking"/>
</dbReference>
<dbReference type="Pfam" id="PF06268">
    <property type="entry name" value="Fascin"/>
    <property type="match status" value="4"/>
</dbReference>
<dbReference type="GO" id="GO:0015629">
    <property type="term" value="C:actin cytoskeleton"/>
    <property type="evidence" value="ECO:0007669"/>
    <property type="project" value="TreeGrafter"/>
</dbReference>
<dbReference type="GO" id="GO:0030674">
    <property type="term" value="F:protein-macromolecule adaptor activity"/>
    <property type="evidence" value="ECO:0007669"/>
    <property type="project" value="InterPro"/>
</dbReference>
<proteinExistence type="inferred from homology"/>
<dbReference type="InParanoid" id="F2UQD9"/>
<dbReference type="STRING" id="946362.F2UQD9"/>
<reference evidence="8" key="1">
    <citation type="submission" date="2009-08" db="EMBL/GenBank/DDBJ databases">
        <title>Annotation of Salpingoeca rosetta.</title>
        <authorList>
            <consortium name="The Broad Institute Genome Sequencing Platform"/>
            <person name="Russ C."/>
            <person name="Cuomo C."/>
            <person name="Burger G."/>
            <person name="Gray M.W."/>
            <person name="Holland P.W.H."/>
            <person name="King N."/>
            <person name="Lang F.B.F."/>
            <person name="Roger A.J."/>
            <person name="Ruiz-Trillo I."/>
            <person name="Young S.K."/>
            <person name="Zeng Q."/>
            <person name="Gargeya S."/>
            <person name="Alvarado L."/>
            <person name="Berlin A."/>
            <person name="Chapman S.B."/>
            <person name="Chen Z."/>
            <person name="Freedman E."/>
            <person name="Gellesch M."/>
            <person name="Goldberg J."/>
            <person name="Griggs A."/>
            <person name="Gujja S."/>
            <person name="Heilman E."/>
            <person name="Heiman D."/>
            <person name="Howarth C."/>
            <person name="Mehta T."/>
            <person name="Neiman D."/>
            <person name="Pearson M."/>
            <person name="Roberts A."/>
            <person name="Saif S."/>
            <person name="Shea T."/>
            <person name="Shenoy N."/>
            <person name="Sisk P."/>
            <person name="Stolte C."/>
            <person name="Sykes S."/>
            <person name="White J."/>
            <person name="Yandava C."/>
            <person name="Haas B."/>
            <person name="Nusbaum C."/>
            <person name="Birren B."/>
        </authorList>
    </citation>
    <scope>NUCLEOTIDE SEQUENCE [LARGE SCALE GENOMIC DNA]</scope>
    <source>
        <strain evidence="8">ATCC 50818</strain>
    </source>
</reference>
<dbReference type="GO" id="GO:0051015">
    <property type="term" value="F:actin filament binding"/>
    <property type="evidence" value="ECO:0007669"/>
    <property type="project" value="InterPro"/>
</dbReference>
<dbReference type="GO" id="GO:0016477">
    <property type="term" value="P:cell migration"/>
    <property type="evidence" value="ECO:0007669"/>
    <property type="project" value="TreeGrafter"/>
</dbReference>
<comment type="subcellular location">
    <subcellularLocation>
        <location evidence="1 6">Cytoplasm</location>
        <location evidence="1 6">Cytoskeleton</location>
    </subcellularLocation>
</comment>
<dbReference type="KEGG" id="sre:PTSG_10129"/>
<keyword evidence="3 6" id="KW-0963">Cytoplasm</keyword>
<keyword evidence="5 6" id="KW-0206">Cytoskeleton</keyword>
<feature type="domain" description="Fascin-like" evidence="7">
    <location>
        <begin position="20"/>
        <end position="110"/>
    </location>
</feature>
<dbReference type="RefSeq" id="XP_004988465.1">
    <property type="nucleotide sequence ID" value="XM_004988408.1"/>
</dbReference>
<dbReference type="CDD" id="cd23334">
    <property type="entry name" value="beta-trefoil_FSCN_rpt1"/>
    <property type="match status" value="1"/>
</dbReference>
<dbReference type="CDD" id="cd23336">
    <property type="entry name" value="beta-trefoil_FSCN_rpt3"/>
    <property type="match status" value="1"/>
</dbReference>
<evidence type="ECO:0000256" key="5">
    <source>
        <dbReference type="ARBA" id="ARBA00023212"/>
    </source>
</evidence>
<dbReference type="CDD" id="cd23337">
    <property type="entry name" value="beta-trefoil_FSCN_rpt4"/>
    <property type="match status" value="1"/>
</dbReference>
<dbReference type="PANTHER" id="PTHR10551">
    <property type="entry name" value="FASCIN"/>
    <property type="match status" value="1"/>
</dbReference>
<feature type="domain" description="Fascin-like" evidence="7">
    <location>
        <begin position="141"/>
        <end position="253"/>
    </location>
</feature>
<dbReference type="Gene3D" id="2.80.10.50">
    <property type="match status" value="4"/>
</dbReference>
<dbReference type="InterPro" id="IPR010431">
    <property type="entry name" value="Fascin"/>
</dbReference>
<keyword evidence="4 6" id="KW-0009">Actin-binding</keyword>
<dbReference type="OrthoDB" id="10259868at2759"/>
<name>F2UQD9_SALR5</name>
<dbReference type="Proteomes" id="UP000007799">
    <property type="component" value="Unassembled WGS sequence"/>
</dbReference>
<dbReference type="OMA" id="ECNKAIY"/>
<dbReference type="FunCoup" id="F2UQD9">
    <property type="interactions" value="189"/>
</dbReference>